<dbReference type="AlphaFoldDB" id="A0AAV9Y228"/>
<dbReference type="Proteomes" id="UP001311799">
    <property type="component" value="Unassembled WGS sequence"/>
</dbReference>
<evidence type="ECO:0000313" key="3">
    <source>
        <dbReference type="Proteomes" id="UP001311799"/>
    </source>
</evidence>
<reference evidence="2 3" key="1">
    <citation type="submission" date="2023-10" db="EMBL/GenBank/DDBJ databases">
        <title>Comparative genomics analysis reveals potential genetic determinants of host preference in Cryptosporidium xiaoi.</title>
        <authorList>
            <person name="Xiao L."/>
            <person name="Li J."/>
        </authorList>
    </citation>
    <scope>NUCLEOTIDE SEQUENCE [LARGE SCALE GENOMIC DNA]</scope>
    <source>
        <strain evidence="2 3">52996</strain>
    </source>
</reference>
<organism evidence="2 3">
    <name type="scientific">Cryptosporidium xiaoi</name>
    <dbReference type="NCBI Taxonomy" id="659607"/>
    <lineage>
        <taxon>Eukaryota</taxon>
        <taxon>Sar</taxon>
        <taxon>Alveolata</taxon>
        <taxon>Apicomplexa</taxon>
        <taxon>Conoidasida</taxon>
        <taxon>Coccidia</taxon>
        <taxon>Eucoccidiorida</taxon>
        <taxon>Eimeriorina</taxon>
        <taxon>Cryptosporidiidae</taxon>
        <taxon>Cryptosporidium</taxon>
    </lineage>
</organism>
<protein>
    <recommendedName>
        <fullName evidence="4">HTH OST-type domain-containing protein</fullName>
    </recommendedName>
</protein>
<keyword evidence="3" id="KW-1185">Reference proteome</keyword>
<feature type="compositionally biased region" description="Basic and acidic residues" evidence="1">
    <location>
        <begin position="812"/>
        <end position="839"/>
    </location>
</feature>
<evidence type="ECO:0000256" key="1">
    <source>
        <dbReference type="SAM" id="MobiDB-lite"/>
    </source>
</evidence>
<gene>
    <name evidence="2" type="ORF">RS030_132023</name>
</gene>
<feature type="compositionally biased region" description="Basic residues" evidence="1">
    <location>
        <begin position="387"/>
        <end position="399"/>
    </location>
</feature>
<feature type="region of interest" description="Disordered" evidence="1">
    <location>
        <begin position="804"/>
        <end position="845"/>
    </location>
</feature>
<evidence type="ECO:0008006" key="4">
    <source>
        <dbReference type="Google" id="ProtNLM"/>
    </source>
</evidence>
<feature type="region of interest" description="Disordered" evidence="1">
    <location>
        <begin position="369"/>
        <end position="400"/>
    </location>
</feature>
<sequence length="902" mass="102173">MCSNNGNSENTGEMVTLLHKFKTELETVLSRENILRNDTIRSYFNAEIMGISLDSILKLKNFKKFENELHKLFDCKPEEFKNKVEERSEENDNSSNKEVRAVSSTIKHEFTSTMYYKELMHAIVLAATISPQLDICVMGDCNKKAETISFGFNAEKDVGKVDLGRALKELGDFVGRYGARRIHVKPKLEGGRTTLIVRDLDDETSICREEIYGLLINCPHIAEFNGQRGGIDGCVLNVKKEIEGTWFITLSSEDLTKKVVLWLREQSIRGKKLKVGVKSEHKIASFLSMISNSCEQRSRITVEDNHELRQVQMKNLTRVPSDSLIQMDTDSEVRNVVIAPHCYPKAEAICMNSGRDTLELEAPIPPPQGENGFNLNGDDNHIVNKSDRKRRHRKKKRKGLSNINLPVGPNYFNNYTLNTQQYPLQMVYGYPHETQVSSIDAGFGTCAGTNDVSYQVFQQNLPHSAMFTRMGSNYFVSPPPSRISAPMMVLPQGVGFPGNFGSFDANSDEKVNDNSLYGHGNGERIIRCGNCHQPRLVSSDDNCVFNHIQTANGNHTQKNLVYCNNANMEYFGHNVVNNMHHYNRHSGGNQGLIYGNVHTNYNDILHQSNRINQGHEYRGAYNNLFVGNNENYDTNFEQREEQTPNPSQISLYGRNGVFGMKNVIGGSGVHHLNDNHLKRLCFCNGTAHIHYPDKHPNQFQANHYDGYCVNNIDSSFKADLNLEIRNTDEQERLGFNSTEANMSVKRCSNCELVIALYNKLSSRLLQGGNQQQCEDYLMRLLMKGLAGFSIGDCDNEEVKKKGLVDGTDINENDSKVEDNCDNNGKHRNTEVSDNHKNDKLTYGSNNMDFESDKIADLCKNNSDKKKKNKKKKKKSKYSVQNNKNIHEESKICNNKDNNKQIK</sequence>
<name>A0AAV9Y228_9CRYT</name>
<accession>A0AAV9Y228</accession>
<dbReference type="EMBL" id="JAWDEY010000004">
    <property type="protein sequence ID" value="KAK6590788.1"/>
    <property type="molecule type" value="Genomic_DNA"/>
</dbReference>
<proteinExistence type="predicted"/>
<feature type="compositionally biased region" description="Basic residues" evidence="1">
    <location>
        <begin position="864"/>
        <end position="876"/>
    </location>
</feature>
<comment type="caution">
    <text evidence="2">The sequence shown here is derived from an EMBL/GenBank/DDBJ whole genome shotgun (WGS) entry which is preliminary data.</text>
</comment>
<feature type="region of interest" description="Disordered" evidence="1">
    <location>
        <begin position="860"/>
        <end position="902"/>
    </location>
</feature>
<evidence type="ECO:0000313" key="2">
    <source>
        <dbReference type="EMBL" id="KAK6590788.1"/>
    </source>
</evidence>